<reference evidence="7 8" key="1">
    <citation type="submission" date="2020-08" db="EMBL/GenBank/DDBJ databases">
        <title>Genomic Encyclopedia of Type Strains, Phase IV (KMG-IV): sequencing the most valuable type-strain genomes for metagenomic binning, comparative biology and taxonomic classification.</title>
        <authorList>
            <person name="Goeker M."/>
        </authorList>
    </citation>
    <scope>NUCLEOTIDE SEQUENCE [LARGE SCALE GENOMIC DNA]</scope>
    <source>
        <strain evidence="7 8">DSM 26189</strain>
    </source>
</reference>
<dbReference type="PROSITE" id="PS01124">
    <property type="entry name" value="HTH_ARAC_FAMILY_2"/>
    <property type="match status" value="1"/>
</dbReference>
<evidence type="ECO:0000256" key="3">
    <source>
        <dbReference type="ARBA" id="ARBA00023125"/>
    </source>
</evidence>
<keyword evidence="5" id="KW-1133">Transmembrane helix</keyword>
<dbReference type="FunFam" id="1.10.10.60:FF:000132">
    <property type="entry name" value="AraC family transcriptional regulator"/>
    <property type="match status" value="1"/>
</dbReference>
<keyword evidence="5" id="KW-0472">Membrane</keyword>
<keyword evidence="2" id="KW-0805">Transcription regulation</keyword>
<dbReference type="SMART" id="SM00342">
    <property type="entry name" value="HTH_ARAC"/>
    <property type="match status" value="1"/>
</dbReference>
<dbReference type="GO" id="GO:0003700">
    <property type="term" value="F:DNA-binding transcription factor activity"/>
    <property type="evidence" value="ECO:0007669"/>
    <property type="project" value="InterPro"/>
</dbReference>
<dbReference type="Pfam" id="PF12833">
    <property type="entry name" value="HTH_18"/>
    <property type="match status" value="1"/>
</dbReference>
<dbReference type="PANTHER" id="PTHR11019:SF199">
    <property type="entry name" value="HTH-TYPE TRANSCRIPTIONAL REGULATOR NIMR"/>
    <property type="match status" value="1"/>
</dbReference>
<dbReference type="SUPFAM" id="SSF51182">
    <property type="entry name" value="RmlC-like cupins"/>
    <property type="match status" value="1"/>
</dbReference>
<evidence type="ECO:0000256" key="4">
    <source>
        <dbReference type="ARBA" id="ARBA00023163"/>
    </source>
</evidence>
<sequence length="244" mass="26572">MTMRAQSLPPRSYFPEHAHEWGQLVYAISGVLTVAIMGRSFVISPEQAVWLPTGVLHRVGSLLGAEFRSLWIAADARAELPGEPVVHAVGPLLKALIAELAALPDGEDDSYVGRITHLILDQLHRATRIPAALPWPRDGALVRLCAALYADPADSRPATEWARELGMSSRTLTRRFETEVGMSLRSWRRRMRLSKAIELLGGGTDVTGVALELGYSSPSAFIYAFRTAMDVTPQAFAGGKVGRS</sequence>
<dbReference type="InterPro" id="IPR009057">
    <property type="entry name" value="Homeodomain-like_sf"/>
</dbReference>
<dbReference type="PROSITE" id="PS00041">
    <property type="entry name" value="HTH_ARAC_FAMILY_1"/>
    <property type="match status" value="1"/>
</dbReference>
<dbReference type="PANTHER" id="PTHR11019">
    <property type="entry name" value="HTH-TYPE TRANSCRIPTIONAL REGULATOR NIMR"/>
    <property type="match status" value="1"/>
</dbReference>
<dbReference type="AlphaFoldDB" id="A0A7W6BKT7"/>
<accession>A0A7W6BKT7</accession>
<evidence type="ECO:0000313" key="8">
    <source>
        <dbReference type="Proteomes" id="UP000571950"/>
    </source>
</evidence>
<gene>
    <name evidence="7" type="ORF">GGR43_002605</name>
</gene>
<keyword evidence="4" id="KW-0804">Transcription</keyword>
<keyword evidence="3 7" id="KW-0238">DNA-binding</keyword>
<comment type="caution">
    <text evidence="7">The sequence shown here is derived from an EMBL/GenBank/DDBJ whole genome shotgun (WGS) entry which is preliminary data.</text>
</comment>
<dbReference type="InterPro" id="IPR018060">
    <property type="entry name" value="HTH_AraC"/>
</dbReference>
<dbReference type="EMBL" id="JACIDT010000008">
    <property type="protein sequence ID" value="MBB3926882.1"/>
    <property type="molecule type" value="Genomic_DNA"/>
</dbReference>
<dbReference type="Proteomes" id="UP000571950">
    <property type="component" value="Unassembled WGS sequence"/>
</dbReference>
<dbReference type="InterPro" id="IPR014710">
    <property type="entry name" value="RmlC-like_jellyroll"/>
</dbReference>
<evidence type="ECO:0000259" key="6">
    <source>
        <dbReference type="PROSITE" id="PS01124"/>
    </source>
</evidence>
<keyword evidence="1" id="KW-0678">Repressor</keyword>
<evidence type="ECO:0000256" key="5">
    <source>
        <dbReference type="SAM" id="Phobius"/>
    </source>
</evidence>
<dbReference type="Gene3D" id="1.10.10.60">
    <property type="entry name" value="Homeodomain-like"/>
    <property type="match status" value="1"/>
</dbReference>
<dbReference type="CDD" id="cd06124">
    <property type="entry name" value="cupin_NimR-like_N"/>
    <property type="match status" value="1"/>
</dbReference>
<dbReference type="InterPro" id="IPR003313">
    <property type="entry name" value="AraC-bd"/>
</dbReference>
<keyword evidence="5" id="KW-0812">Transmembrane</keyword>
<name>A0A7W6BKT7_9SPHN</name>
<feature type="domain" description="HTH araC/xylS-type" evidence="6">
    <location>
        <begin position="142"/>
        <end position="239"/>
    </location>
</feature>
<evidence type="ECO:0000256" key="1">
    <source>
        <dbReference type="ARBA" id="ARBA00022491"/>
    </source>
</evidence>
<proteinExistence type="predicted"/>
<organism evidence="7 8">
    <name type="scientific">Sphingobium jiangsuense</name>
    <dbReference type="NCBI Taxonomy" id="870476"/>
    <lineage>
        <taxon>Bacteria</taxon>
        <taxon>Pseudomonadati</taxon>
        <taxon>Pseudomonadota</taxon>
        <taxon>Alphaproteobacteria</taxon>
        <taxon>Sphingomonadales</taxon>
        <taxon>Sphingomonadaceae</taxon>
        <taxon>Sphingobium</taxon>
    </lineage>
</organism>
<protein>
    <submittedName>
        <fullName evidence="7">AraC-like DNA-binding protein</fullName>
    </submittedName>
</protein>
<dbReference type="GO" id="GO:0043565">
    <property type="term" value="F:sequence-specific DNA binding"/>
    <property type="evidence" value="ECO:0007669"/>
    <property type="project" value="InterPro"/>
</dbReference>
<feature type="transmembrane region" description="Helical" evidence="5">
    <location>
        <begin position="21"/>
        <end position="42"/>
    </location>
</feature>
<dbReference type="Gene3D" id="2.60.120.10">
    <property type="entry name" value="Jelly Rolls"/>
    <property type="match status" value="1"/>
</dbReference>
<dbReference type="InterPro" id="IPR018062">
    <property type="entry name" value="HTH_AraC-typ_CS"/>
</dbReference>
<dbReference type="SUPFAM" id="SSF46689">
    <property type="entry name" value="Homeodomain-like"/>
    <property type="match status" value="1"/>
</dbReference>
<evidence type="ECO:0000256" key="2">
    <source>
        <dbReference type="ARBA" id="ARBA00023015"/>
    </source>
</evidence>
<evidence type="ECO:0000313" key="7">
    <source>
        <dbReference type="EMBL" id="MBB3926882.1"/>
    </source>
</evidence>
<dbReference type="Pfam" id="PF02311">
    <property type="entry name" value="AraC_binding"/>
    <property type="match status" value="1"/>
</dbReference>
<keyword evidence="8" id="KW-1185">Reference proteome</keyword>
<dbReference type="InterPro" id="IPR011051">
    <property type="entry name" value="RmlC_Cupin_sf"/>
</dbReference>